<dbReference type="Proteomes" id="UP000811609">
    <property type="component" value="Chromosome 8"/>
</dbReference>
<feature type="region of interest" description="Disordered" evidence="2">
    <location>
        <begin position="1"/>
        <end position="128"/>
    </location>
</feature>
<dbReference type="EMBL" id="CM031832">
    <property type="protein sequence ID" value="KAG6701362.1"/>
    <property type="molecule type" value="Genomic_DNA"/>
</dbReference>
<dbReference type="Proteomes" id="UP000811246">
    <property type="component" value="Chromosome 8"/>
</dbReference>
<dbReference type="PANTHER" id="PTHR33565">
    <property type="entry name" value="DORMANCY-ASSOCIATED PROTEIN 1"/>
    <property type="match status" value="1"/>
</dbReference>
<dbReference type="AlphaFoldDB" id="A0A8T1PNE0"/>
<evidence type="ECO:0000313" key="5">
    <source>
        <dbReference type="Proteomes" id="UP000811609"/>
    </source>
</evidence>
<dbReference type="PANTHER" id="PTHR33565:SF1">
    <property type="entry name" value="DORMANCY-ASSOCIATED PROTEIN HOMOLOG 3"/>
    <property type="match status" value="1"/>
</dbReference>
<comment type="similarity">
    <text evidence="1">Belongs to the DRM1/ARP family.</text>
</comment>
<comment type="caution">
    <text evidence="3">The sequence shown here is derived from an EMBL/GenBank/DDBJ whole genome shotgun (WGS) entry which is preliminary data.</text>
</comment>
<dbReference type="Pfam" id="PF05564">
    <property type="entry name" value="Auxin_repressed"/>
    <property type="match status" value="1"/>
</dbReference>
<feature type="compositionally biased region" description="Basic and acidic residues" evidence="2">
    <location>
        <begin position="96"/>
        <end position="118"/>
    </location>
</feature>
<proteinExistence type="inferred from homology"/>
<keyword evidence="5" id="KW-1185">Reference proteome</keyword>
<organism evidence="3 5">
    <name type="scientific">Carya illinoinensis</name>
    <name type="common">Pecan</name>
    <dbReference type="NCBI Taxonomy" id="32201"/>
    <lineage>
        <taxon>Eukaryota</taxon>
        <taxon>Viridiplantae</taxon>
        <taxon>Streptophyta</taxon>
        <taxon>Embryophyta</taxon>
        <taxon>Tracheophyta</taxon>
        <taxon>Spermatophyta</taxon>
        <taxon>Magnoliopsida</taxon>
        <taxon>eudicotyledons</taxon>
        <taxon>Gunneridae</taxon>
        <taxon>Pentapetalae</taxon>
        <taxon>rosids</taxon>
        <taxon>fabids</taxon>
        <taxon>Fagales</taxon>
        <taxon>Juglandaceae</taxon>
        <taxon>Carya</taxon>
    </lineage>
</organism>
<evidence type="ECO:0000256" key="1">
    <source>
        <dbReference type="ARBA" id="ARBA00010502"/>
    </source>
</evidence>
<dbReference type="OrthoDB" id="1912652at2759"/>
<evidence type="ECO:0000256" key="2">
    <source>
        <dbReference type="SAM" id="MobiDB-lite"/>
    </source>
</evidence>
<accession>A0A8T1PNE0</accession>
<name>A0A8T1PNE0_CARIL</name>
<gene>
    <name evidence="3" type="ORF">CIPAW_08G161100</name>
    <name evidence="4" type="ORF">I3842_08G162100</name>
</gene>
<evidence type="ECO:0000313" key="4">
    <source>
        <dbReference type="EMBL" id="KAG6701362.1"/>
    </source>
</evidence>
<dbReference type="InterPro" id="IPR008406">
    <property type="entry name" value="DRM/ARP"/>
</dbReference>
<sequence length="128" mass="13647">MGLLDQLWDDTVAGPRPDSGLGKLRKNSVFSIRSGSGKESDGGNARSYGEDSTEEAMRVTRSIMIIKPPGYQNSSPPVSPAGSTPPVSPLSGGGRDSFRFRRRSTSDAYEKASGEVRTRTPPSAPFDV</sequence>
<dbReference type="EMBL" id="CM031816">
    <property type="protein sequence ID" value="KAG6645979.1"/>
    <property type="molecule type" value="Genomic_DNA"/>
</dbReference>
<reference evidence="3" key="1">
    <citation type="submission" date="2020-12" db="EMBL/GenBank/DDBJ databases">
        <title>WGS assembly of Carya illinoinensis cv. Pawnee.</title>
        <authorList>
            <person name="Platts A."/>
            <person name="Shu S."/>
            <person name="Wright S."/>
            <person name="Barry K."/>
            <person name="Edger P."/>
            <person name="Pires J.C."/>
            <person name="Schmutz J."/>
        </authorList>
    </citation>
    <scope>NUCLEOTIDE SEQUENCE</scope>
    <source>
        <tissue evidence="3">Leaf</tissue>
    </source>
</reference>
<reference evidence="4" key="2">
    <citation type="submission" date="2021-01" db="EMBL/GenBank/DDBJ databases">
        <authorList>
            <person name="Lovell J.T."/>
            <person name="Bentley N."/>
            <person name="Bhattarai G."/>
            <person name="Jenkins J.W."/>
            <person name="Sreedasyam A."/>
            <person name="Alarcon Y."/>
            <person name="Bock C."/>
            <person name="Boston L."/>
            <person name="Carlson J."/>
            <person name="Cervantes K."/>
            <person name="Clermont K."/>
            <person name="Krom N."/>
            <person name="Kubenka K."/>
            <person name="Mamidi S."/>
            <person name="Mattison C."/>
            <person name="Monteros M."/>
            <person name="Pisani C."/>
            <person name="Plott C."/>
            <person name="Rajasekar S."/>
            <person name="Rhein H.S."/>
            <person name="Rohla C."/>
            <person name="Song M."/>
            <person name="Hilaire R.S."/>
            <person name="Shu S."/>
            <person name="Wells L."/>
            <person name="Wang X."/>
            <person name="Webber J."/>
            <person name="Heerema R.J."/>
            <person name="Klein P."/>
            <person name="Conner P."/>
            <person name="Grauke L."/>
            <person name="Grimwood J."/>
            <person name="Schmutz J."/>
            <person name="Randall J.J."/>
        </authorList>
    </citation>
    <scope>NUCLEOTIDE SEQUENCE</scope>
    <source>
        <tissue evidence="4">Leaf</tissue>
    </source>
</reference>
<protein>
    <submittedName>
        <fullName evidence="3">Uncharacterized protein</fullName>
    </submittedName>
</protein>
<evidence type="ECO:0000313" key="3">
    <source>
        <dbReference type="EMBL" id="KAG6645979.1"/>
    </source>
</evidence>